<dbReference type="PROSITE" id="PS51318">
    <property type="entry name" value="TAT"/>
    <property type="match status" value="1"/>
</dbReference>
<dbReference type="GO" id="GO:0043546">
    <property type="term" value="F:molybdopterin cofactor binding"/>
    <property type="evidence" value="ECO:0007669"/>
    <property type="project" value="UniProtKB-UniRule"/>
</dbReference>
<feature type="binding site" evidence="5">
    <location>
        <begin position="120"/>
        <end position="121"/>
    </location>
    <ligand>
        <name>Mo-molybdopterin</name>
        <dbReference type="ChEBI" id="CHEBI:71302"/>
    </ligand>
</feature>
<evidence type="ECO:0000256" key="1">
    <source>
        <dbReference type="ARBA" id="ARBA00022505"/>
    </source>
</evidence>
<dbReference type="InterPro" id="IPR006311">
    <property type="entry name" value="TAT_signal"/>
</dbReference>
<comment type="similarity">
    <text evidence="5">Belongs to the MsrP family.</text>
</comment>
<reference evidence="8 9" key="1">
    <citation type="submission" date="2015-09" db="EMBL/GenBank/DDBJ databases">
        <title>Sorangium comparison.</title>
        <authorList>
            <person name="Zaburannyi N."/>
            <person name="Bunk B."/>
            <person name="Overmann J."/>
            <person name="Mueller R."/>
        </authorList>
    </citation>
    <scope>NUCLEOTIDE SEQUENCE [LARGE SCALE GENOMIC DNA]</scope>
    <source>
        <strain evidence="8 9">So ceGT47</strain>
    </source>
</reference>
<dbReference type="SUPFAM" id="SSF56524">
    <property type="entry name" value="Oxidoreductase molybdopterin-binding domain"/>
    <property type="match status" value="1"/>
</dbReference>
<feature type="compositionally biased region" description="Low complexity" evidence="6">
    <location>
        <begin position="67"/>
        <end position="84"/>
    </location>
</feature>
<comment type="function">
    <text evidence="5">Part of the MsrPQ system that repairs oxidized cell envelope proteins containing methionine sulfoxide residues (Met-O), using respiratory chain electrons. Thus protects these proteins from oxidative-stress damage caused by reactive species of oxygen and chlorine. MsrPQ is essential for the maintenance of envelope integrity under bleach stress, rescuing a wide series of structurally unrelated cell envelope proteins from methionine oxidation. The catalytic subunit MsrP is non-stereospecific, being able to reduce both (R-) and (S-) diastereoisomers of methionine sulfoxide.</text>
</comment>
<dbReference type="PANTHER" id="PTHR43032:SF3">
    <property type="entry name" value="PROTEIN-METHIONINE-SULFOXIDE REDUCTASE CATALYTIC SUBUNIT MSRP"/>
    <property type="match status" value="1"/>
</dbReference>
<feature type="domain" description="Oxidoreductase molybdopterin-binding" evidence="7">
    <location>
        <begin position="139"/>
        <end position="292"/>
    </location>
</feature>
<keyword evidence="1 5" id="KW-0500">Molybdenum</keyword>
<evidence type="ECO:0000313" key="9">
    <source>
        <dbReference type="Proteomes" id="UP000295781"/>
    </source>
</evidence>
<dbReference type="PANTHER" id="PTHR43032">
    <property type="entry name" value="PROTEIN-METHIONINE-SULFOXIDE REDUCTASE"/>
    <property type="match status" value="1"/>
</dbReference>
<feature type="binding site" evidence="5">
    <location>
        <position position="175"/>
    </location>
    <ligand>
        <name>Mo-molybdopterin</name>
        <dbReference type="ChEBI" id="CHEBI:71302"/>
    </ligand>
    <ligandPart>
        <name>Mo</name>
        <dbReference type="ChEBI" id="CHEBI:28685"/>
    </ligandPart>
</feature>
<sequence length="354" mass="38907">MSKLPKEPSAGEITPPALYLRRRELLKNAALFAGTASAIGGGLVWLTGRDAGSSGAAGEERPGGAGAEAPGGDPAPLADARPPGSASTRAEAGEAKGSAPFVTDEARTPYEDITSYNNFYELGLSKSAPAANAGRLRLRPWAISADGEIKRPQIIDLDTLLRWFPLEERVYRMRCVEAWSMVIPWLGFPLAALLARLEPTSRARYVQFTTLLDPERLPGQQSRVLDWPYVEGLRIDEAMHPLTMLAVGIYGKTLLGQNGAPIRLVVPWKYGFKGCKSIVRIQLTERRPRTTWSEAAPDEYGFYANVNPAVDHPRWSQATERRIGELRRRPTLPFNGYAEEVAGLYSGMDLRENF</sequence>
<keyword evidence="2 5" id="KW-0479">Metal-binding</keyword>
<dbReference type="GO" id="GO:0046872">
    <property type="term" value="F:metal ion binding"/>
    <property type="evidence" value="ECO:0007669"/>
    <property type="project" value="UniProtKB-KW"/>
</dbReference>
<keyword evidence="3 5" id="KW-0732">Signal</keyword>
<dbReference type="OrthoDB" id="9795587at2"/>
<dbReference type="Proteomes" id="UP000295781">
    <property type="component" value="Chromosome"/>
</dbReference>
<protein>
    <recommendedName>
        <fullName evidence="5">Protein-methionine-sulfoxide reductase catalytic subunit MsrP</fullName>
        <ecNumber evidence="5">1.8.5.-</ecNumber>
    </recommendedName>
</protein>
<dbReference type="GO" id="GO:0016672">
    <property type="term" value="F:oxidoreductase activity, acting on a sulfur group of donors, quinone or similar compound as acceptor"/>
    <property type="evidence" value="ECO:0007669"/>
    <property type="project" value="UniProtKB-UniRule"/>
</dbReference>
<dbReference type="EC" id="1.8.5.-" evidence="5"/>
<evidence type="ECO:0000256" key="5">
    <source>
        <dbReference type="HAMAP-Rule" id="MF_01206"/>
    </source>
</evidence>
<comment type="subunit">
    <text evidence="5">Heterodimer of a catalytic subunit (MsrP) and a heme-binding subunit (MsrQ).</text>
</comment>
<evidence type="ECO:0000256" key="4">
    <source>
        <dbReference type="ARBA" id="ARBA00023002"/>
    </source>
</evidence>
<organism evidence="8 9">
    <name type="scientific">Sorangium cellulosum</name>
    <name type="common">Polyangium cellulosum</name>
    <dbReference type="NCBI Taxonomy" id="56"/>
    <lineage>
        <taxon>Bacteria</taxon>
        <taxon>Pseudomonadati</taxon>
        <taxon>Myxococcota</taxon>
        <taxon>Polyangia</taxon>
        <taxon>Polyangiales</taxon>
        <taxon>Polyangiaceae</taxon>
        <taxon>Sorangium</taxon>
    </lineage>
</organism>
<dbReference type="Gene3D" id="3.90.420.10">
    <property type="entry name" value="Oxidoreductase, molybdopterin-binding domain"/>
    <property type="match status" value="1"/>
</dbReference>
<dbReference type="RefSeq" id="WP_129352245.1">
    <property type="nucleotide sequence ID" value="NZ_CP012670.1"/>
</dbReference>
<feature type="binding site" evidence="5">
    <location>
        <position position="117"/>
    </location>
    <ligand>
        <name>Mo-molybdopterin</name>
        <dbReference type="ChEBI" id="CHEBI:71302"/>
    </ligand>
</feature>
<comment type="catalytic activity">
    <reaction evidence="5">
        <text>L-methionyl-[protein] + a quinone + H2O = L-methionyl-(S)-S-oxide-[protein] + a quinol</text>
        <dbReference type="Rhea" id="RHEA:51292"/>
        <dbReference type="Rhea" id="RHEA-COMP:12313"/>
        <dbReference type="Rhea" id="RHEA-COMP:12315"/>
        <dbReference type="ChEBI" id="CHEBI:15377"/>
        <dbReference type="ChEBI" id="CHEBI:16044"/>
        <dbReference type="ChEBI" id="CHEBI:24646"/>
        <dbReference type="ChEBI" id="CHEBI:44120"/>
        <dbReference type="ChEBI" id="CHEBI:132124"/>
    </reaction>
</comment>
<dbReference type="GO" id="GO:0030091">
    <property type="term" value="P:protein repair"/>
    <property type="evidence" value="ECO:0007669"/>
    <property type="project" value="UniProtKB-UniRule"/>
</dbReference>
<evidence type="ECO:0000256" key="3">
    <source>
        <dbReference type="ARBA" id="ARBA00022729"/>
    </source>
</evidence>
<comment type="cofactor">
    <cofactor evidence="5">
        <name>Mo-molybdopterin</name>
        <dbReference type="ChEBI" id="CHEBI:71302"/>
    </cofactor>
    <text evidence="5">Binds 1 Mo-molybdopterin (Mo-MPT) cofactor per subunit.</text>
</comment>
<name>A0A4P2Q8J3_SORCE</name>
<comment type="catalytic activity">
    <reaction evidence="5">
        <text>L-methionyl-[protein] + a quinone + H2O = L-methionyl-(R)-S-oxide-[protein] + a quinol</text>
        <dbReference type="Rhea" id="RHEA:51296"/>
        <dbReference type="Rhea" id="RHEA-COMP:12313"/>
        <dbReference type="Rhea" id="RHEA-COMP:12314"/>
        <dbReference type="ChEBI" id="CHEBI:15377"/>
        <dbReference type="ChEBI" id="CHEBI:16044"/>
        <dbReference type="ChEBI" id="CHEBI:24646"/>
        <dbReference type="ChEBI" id="CHEBI:45764"/>
        <dbReference type="ChEBI" id="CHEBI:132124"/>
    </reaction>
</comment>
<feature type="binding site" evidence="5">
    <location>
        <position position="210"/>
    </location>
    <ligand>
        <name>Mo-molybdopterin</name>
        <dbReference type="ChEBI" id="CHEBI:71302"/>
    </ligand>
</feature>
<evidence type="ECO:0000256" key="2">
    <source>
        <dbReference type="ARBA" id="ARBA00022723"/>
    </source>
</evidence>
<evidence type="ECO:0000256" key="6">
    <source>
        <dbReference type="SAM" id="MobiDB-lite"/>
    </source>
</evidence>
<dbReference type="EMBL" id="CP012670">
    <property type="protein sequence ID" value="AUX25373.1"/>
    <property type="molecule type" value="Genomic_DNA"/>
</dbReference>
<evidence type="ECO:0000259" key="7">
    <source>
        <dbReference type="Pfam" id="PF00174"/>
    </source>
</evidence>
<feature type="binding site" evidence="5">
    <location>
        <position position="263"/>
    </location>
    <ligand>
        <name>Mo-molybdopterin</name>
        <dbReference type="ChEBI" id="CHEBI:71302"/>
    </ligand>
</feature>
<evidence type="ECO:0000313" key="8">
    <source>
        <dbReference type="EMBL" id="AUX25373.1"/>
    </source>
</evidence>
<feature type="binding site" evidence="5">
    <location>
        <begin position="274"/>
        <end position="276"/>
    </location>
    <ligand>
        <name>Mo-molybdopterin</name>
        <dbReference type="ChEBI" id="CHEBI:71302"/>
    </ligand>
</feature>
<dbReference type="NCBIfam" id="NF003767">
    <property type="entry name" value="PRK05363.1"/>
    <property type="match status" value="1"/>
</dbReference>
<proteinExistence type="inferred from homology"/>
<gene>
    <name evidence="8" type="primary">yedY</name>
    <name evidence="5" type="synonym">msrP</name>
    <name evidence="8" type="ORF">SOCEGT47_059180</name>
</gene>
<dbReference type="HAMAP" id="MF_01206">
    <property type="entry name" value="MsrP"/>
    <property type="match status" value="1"/>
</dbReference>
<dbReference type="InterPro" id="IPR022867">
    <property type="entry name" value="MsrP"/>
</dbReference>
<dbReference type="InterPro" id="IPR036374">
    <property type="entry name" value="OxRdtase_Mopterin-bd_sf"/>
</dbReference>
<dbReference type="Pfam" id="PF00174">
    <property type="entry name" value="Oxidored_molyb"/>
    <property type="match status" value="1"/>
</dbReference>
<feature type="region of interest" description="Disordered" evidence="6">
    <location>
        <begin position="51"/>
        <end position="100"/>
    </location>
</feature>
<feature type="binding site" evidence="5">
    <location>
        <position position="258"/>
    </location>
    <ligand>
        <name>Mo-molybdopterin</name>
        <dbReference type="ChEBI" id="CHEBI:71302"/>
    </ligand>
</feature>
<keyword evidence="4 5" id="KW-0560">Oxidoreductase</keyword>
<dbReference type="AlphaFoldDB" id="A0A4P2Q8J3"/>
<comment type="PTM">
    <text evidence="5">Predicted to be exported by the Tat system. The position of the signal peptide cleavage has not been experimentally proven.</text>
</comment>
<dbReference type="InterPro" id="IPR000572">
    <property type="entry name" value="OxRdtase_Mopterin-bd_dom"/>
</dbReference>
<accession>A0A4P2Q8J3</accession>